<dbReference type="EMBL" id="LAZR01048270">
    <property type="protein sequence ID" value="KKK92302.1"/>
    <property type="molecule type" value="Genomic_DNA"/>
</dbReference>
<gene>
    <name evidence="1" type="ORF">LCGC14_2704300</name>
</gene>
<reference evidence="1" key="1">
    <citation type="journal article" date="2015" name="Nature">
        <title>Complex archaea that bridge the gap between prokaryotes and eukaryotes.</title>
        <authorList>
            <person name="Spang A."/>
            <person name="Saw J.H."/>
            <person name="Jorgensen S.L."/>
            <person name="Zaremba-Niedzwiedzka K."/>
            <person name="Martijn J."/>
            <person name="Lind A.E."/>
            <person name="van Eijk R."/>
            <person name="Schleper C."/>
            <person name="Guy L."/>
            <person name="Ettema T.J."/>
        </authorList>
    </citation>
    <scope>NUCLEOTIDE SEQUENCE</scope>
</reference>
<comment type="caution">
    <text evidence="1">The sequence shown here is derived from an EMBL/GenBank/DDBJ whole genome shotgun (WGS) entry which is preliminary data.</text>
</comment>
<sequence>MQTLTGKIVSVQPTADGGYNGTNGWINTFTMTIQGPNAQVTGEIGSKSSPYPLTAGQEITVTAEQTQYGLKFKKINPQYSGRGQHGGGQANPEKEERIMRGNALNAVMSAANIMPDEIENYLMAGVNFIKSGVWGLSQQQEPIDLSNPAPMDDGSDIPF</sequence>
<accession>A0A0F8ZEP6</accession>
<evidence type="ECO:0000313" key="1">
    <source>
        <dbReference type="EMBL" id="KKK92302.1"/>
    </source>
</evidence>
<proteinExistence type="predicted"/>
<organism evidence="1">
    <name type="scientific">marine sediment metagenome</name>
    <dbReference type="NCBI Taxonomy" id="412755"/>
    <lineage>
        <taxon>unclassified sequences</taxon>
        <taxon>metagenomes</taxon>
        <taxon>ecological metagenomes</taxon>
    </lineage>
</organism>
<dbReference type="AlphaFoldDB" id="A0A0F8ZEP6"/>
<name>A0A0F8ZEP6_9ZZZZ</name>
<protein>
    <submittedName>
        <fullName evidence="1">Uncharacterized protein</fullName>
    </submittedName>
</protein>